<feature type="compositionally biased region" description="Acidic residues" evidence="2">
    <location>
        <begin position="896"/>
        <end position="908"/>
    </location>
</feature>
<feature type="compositionally biased region" description="Basic and acidic residues" evidence="2">
    <location>
        <begin position="111"/>
        <end position="123"/>
    </location>
</feature>
<dbReference type="GO" id="GO:0045944">
    <property type="term" value="P:positive regulation of transcription by RNA polymerase II"/>
    <property type="evidence" value="ECO:0007669"/>
    <property type="project" value="TreeGrafter"/>
</dbReference>
<evidence type="ECO:0000313" key="4">
    <source>
        <dbReference type="Proteomes" id="UP001356427"/>
    </source>
</evidence>
<evidence type="ECO:0000256" key="1">
    <source>
        <dbReference type="ARBA" id="ARBA00006481"/>
    </source>
</evidence>
<feature type="compositionally biased region" description="Basic and acidic residues" evidence="2">
    <location>
        <begin position="364"/>
        <end position="539"/>
    </location>
</feature>
<feature type="compositionally biased region" description="Basic and acidic residues" evidence="2">
    <location>
        <begin position="61"/>
        <end position="89"/>
    </location>
</feature>
<feature type="compositionally biased region" description="Basic and acidic residues" evidence="2">
    <location>
        <begin position="265"/>
        <end position="286"/>
    </location>
</feature>
<proteinExistence type="inferred from homology"/>
<gene>
    <name evidence="3" type="ORF">J4Q44_G00365680</name>
</gene>
<dbReference type="InterPro" id="IPR029199">
    <property type="entry name" value="THRAP3_BCLAF1"/>
</dbReference>
<accession>A0AAN8KKC7</accession>
<dbReference type="GO" id="GO:0003677">
    <property type="term" value="F:DNA binding"/>
    <property type="evidence" value="ECO:0007669"/>
    <property type="project" value="TreeGrafter"/>
</dbReference>
<dbReference type="PANTHER" id="PTHR15268:SF17">
    <property type="entry name" value="BCLAF1 AND THRAP3 FAMILY MEMBER 3"/>
    <property type="match status" value="1"/>
</dbReference>
<reference evidence="3 4" key="1">
    <citation type="submission" date="2021-04" db="EMBL/GenBank/DDBJ databases">
        <authorList>
            <person name="De Guttry C."/>
            <person name="Zahm M."/>
            <person name="Klopp C."/>
            <person name="Cabau C."/>
            <person name="Louis A."/>
            <person name="Berthelot C."/>
            <person name="Parey E."/>
            <person name="Roest Crollius H."/>
            <person name="Montfort J."/>
            <person name="Robinson-Rechavi M."/>
            <person name="Bucao C."/>
            <person name="Bouchez O."/>
            <person name="Gislard M."/>
            <person name="Lluch J."/>
            <person name="Milhes M."/>
            <person name="Lampietro C."/>
            <person name="Lopez Roques C."/>
            <person name="Donnadieu C."/>
            <person name="Braasch I."/>
            <person name="Desvignes T."/>
            <person name="Postlethwait J."/>
            <person name="Bobe J."/>
            <person name="Wedekind C."/>
            <person name="Guiguen Y."/>
        </authorList>
    </citation>
    <scope>NUCLEOTIDE SEQUENCE [LARGE SCALE GENOMIC DNA]</scope>
    <source>
        <strain evidence="3">Cs_M1</strain>
        <tissue evidence="3">Blood</tissue>
    </source>
</reference>
<dbReference type="AlphaFoldDB" id="A0AAN8KKC7"/>
<dbReference type="GO" id="GO:0003712">
    <property type="term" value="F:transcription coregulator activity"/>
    <property type="evidence" value="ECO:0007669"/>
    <property type="project" value="TreeGrafter"/>
</dbReference>
<name>A0AAN8KKC7_9TELE</name>
<feature type="compositionally biased region" description="Basic and acidic residues" evidence="2">
    <location>
        <begin position="135"/>
        <end position="179"/>
    </location>
</feature>
<sequence length="969" mass="111684">MLEETVSIETCNWVKRMSRPRSRSPHNSHRGSPRRQDGRRFPWDDPDFDPQQVLADLGRLPWEENRSPGDPHEDQWVRFMDEIHPDGHRRPMPRGNLCPEGHRRPLSPGLHRPDHHLPPEDFHHRRTPPPPHELGYAERRRLSPHDGGGGDRGRVKEEFQRCEGERPPHSPQRLPRERLPSLAPQHPHYSPSHHQREERDQSHGRSRDRSPRERVQGGGKWERRGGGGDFSGSYRDRRKDDMQRERSTISDRNRRETVEAVNPGYRRETEFRERRPSLERPREGYDGGRPLGRSGPSGGHDGQGPGTLIVEHDHGIMNSGEPEPYYNHKGPDRNRSHSHDRFGHHHNRVGASEERFRKSGSRSNTREESRGRPAHEERRGPVHEERRGPVHEERRGPVHEERRGPVHEERRGPVHEERRGPVHEERRGPVHEERRGPVHEERRGPVHEERRGPVHEERRGPVHEERRGPVHAERRGPVHAERRGPVHEERGPVHAERRGPVHEERRGPVHEERRGPVHEERRGPVHEERKGPVHEERRGPVHQGRRGPTHNESRGTIHESRRSPNRQGSAIPIGFQDRGSPTDPKARNSAFCGARGVPARGGKRQMGPSRNQPLLQGQQGYGPRDANTQHSLPEHQRYQPRGGNWDMEPRMEEPGWAEERDMEQDRGPGPRGGRPPARGRMGPRKPQLRDLNPNWNQHQNDMAMPRIGAGKEETLTIKVDMKRTMGQNSQLCYSSDRQLSLDLVNVGRRRLDFLPMLEHSGTYRESTMHSGTFAQEIITLVHQVKEHYFRGDGVTLTERFCGAQDGGLPEEEQEEERPTLNRRFNMSLSEPDMEPLFSKVGRMQRQQQVVSDPGDLRHDLERRRLERLEGVKVTIPGGRLSQCPLAAGSDHHEEYGSEEEEVQEEEEGFSSGWPGLPQRGGRWPGEMRRGGMVRQNMGGQLRNNRPPNCPGNHPGPMKQQNRSINGANW</sequence>
<dbReference type="GO" id="GO:0016592">
    <property type="term" value="C:mediator complex"/>
    <property type="evidence" value="ECO:0007669"/>
    <property type="project" value="TreeGrafter"/>
</dbReference>
<evidence type="ECO:0000256" key="2">
    <source>
        <dbReference type="SAM" id="MobiDB-lite"/>
    </source>
</evidence>
<dbReference type="Proteomes" id="UP001356427">
    <property type="component" value="Unassembled WGS sequence"/>
</dbReference>
<feature type="compositionally biased region" description="Basic residues" evidence="2">
    <location>
        <begin position="16"/>
        <end position="33"/>
    </location>
</feature>
<organism evidence="3 4">
    <name type="scientific">Coregonus suidteri</name>
    <dbReference type="NCBI Taxonomy" id="861788"/>
    <lineage>
        <taxon>Eukaryota</taxon>
        <taxon>Metazoa</taxon>
        <taxon>Chordata</taxon>
        <taxon>Craniata</taxon>
        <taxon>Vertebrata</taxon>
        <taxon>Euteleostomi</taxon>
        <taxon>Actinopterygii</taxon>
        <taxon>Neopterygii</taxon>
        <taxon>Teleostei</taxon>
        <taxon>Protacanthopterygii</taxon>
        <taxon>Salmoniformes</taxon>
        <taxon>Salmonidae</taxon>
        <taxon>Coregoninae</taxon>
        <taxon>Coregonus</taxon>
    </lineage>
</organism>
<dbReference type="EMBL" id="JAGTTL010000037">
    <property type="protein sequence ID" value="KAK6293067.1"/>
    <property type="molecule type" value="Genomic_DNA"/>
</dbReference>
<dbReference type="PANTHER" id="PTHR15268">
    <property type="entry name" value="THRAP3/BCLAF1"/>
    <property type="match status" value="1"/>
</dbReference>
<comment type="caution">
    <text evidence="3">The sequence shown here is derived from an EMBL/GenBank/DDBJ whole genome shotgun (WGS) entry which is preliminary data.</text>
</comment>
<feature type="region of interest" description="Disordered" evidence="2">
    <location>
        <begin position="1"/>
        <end position="698"/>
    </location>
</feature>
<feature type="compositionally biased region" description="Basic and acidic residues" evidence="2">
    <location>
        <begin position="34"/>
        <end position="43"/>
    </location>
</feature>
<feature type="compositionally biased region" description="Polar residues" evidence="2">
    <location>
        <begin position="958"/>
        <end position="969"/>
    </location>
</feature>
<feature type="region of interest" description="Disordered" evidence="2">
    <location>
        <begin position="881"/>
        <end position="969"/>
    </location>
</feature>
<evidence type="ECO:0000313" key="3">
    <source>
        <dbReference type="EMBL" id="KAK6293067.1"/>
    </source>
</evidence>
<feature type="compositionally biased region" description="Polar residues" evidence="2">
    <location>
        <begin position="937"/>
        <end position="946"/>
    </location>
</feature>
<keyword evidence="4" id="KW-1185">Reference proteome</keyword>
<feature type="compositionally biased region" description="Basic and acidic residues" evidence="2">
    <location>
        <begin position="549"/>
        <end position="562"/>
    </location>
</feature>
<feature type="compositionally biased region" description="Basic and acidic residues" evidence="2">
    <location>
        <begin position="647"/>
        <end position="668"/>
    </location>
</feature>
<feature type="compositionally biased region" description="Basic and acidic residues" evidence="2">
    <location>
        <begin position="194"/>
        <end position="226"/>
    </location>
</feature>
<feature type="compositionally biased region" description="Low complexity" evidence="2">
    <location>
        <begin position="612"/>
        <end position="623"/>
    </location>
</feature>
<feature type="compositionally biased region" description="Basic and acidic residues" evidence="2">
    <location>
        <begin position="234"/>
        <end position="258"/>
    </location>
</feature>
<feature type="compositionally biased region" description="Gly residues" evidence="2">
    <location>
        <begin position="287"/>
        <end position="305"/>
    </location>
</feature>
<dbReference type="Pfam" id="PF15440">
    <property type="entry name" value="THRAP3_BCLAF1"/>
    <property type="match status" value="1"/>
</dbReference>
<protein>
    <submittedName>
        <fullName evidence="3">Uncharacterized protein</fullName>
    </submittedName>
</protein>
<feature type="compositionally biased region" description="Basic and acidic residues" evidence="2">
    <location>
        <begin position="329"/>
        <end position="341"/>
    </location>
</feature>
<comment type="similarity">
    <text evidence="1">Belongs to the BCLAF1/THRAP3 family.</text>
</comment>